<dbReference type="AlphaFoldDB" id="A0AAD4MXA2"/>
<dbReference type="InterPro" id="IPR001810">
    <property type="entry name" value="F-box_dom"/>
</dbReference>
<keyword evidence="3" id="KW-1185">Reference proteome</keyword>
<feature type="domain" description="F-box" evidence="1">
    <location>
        <begin position="12"/>
        <end position="44"/>
    </location>
</feature>
<organism evidence="2 3">
    <name type="scientific">Ditylenchus destructor</name>
    <dbReference type="NCBI Taxonomy" id="166010"/>
    <lineage>
        <taxon>Eukaryota</taxon>
        <taxon>Metazoa</taxon>
        <taxon>Ecdysozoa</taxon>
        <taxon>Nematoda</taxon>
        <taxon>Chromadorea</taxon>
        <taxon>Rhabditida</taxon>
        <taxon>Tylenchina</taxon>
        <taxon>Tylenchomorpha</taxon>
        <taxon>Sphaerularioidea</taxon>
        <taxon>Anguinidae</taxon>
        <taxon>Anguininae</taxon>
        <taxon>Ditylenchus</taxon>
    </lineage>
</organism>
<reference evidence="2" key="1">
    <citation type="submission" date="2022-01" db="EMBL/GenBank/DDBJ databases">
        <title>Genome Sequence Resource for Two Populations of Ditylenchus destructor, the Migratory Endoparasitic Phytonematode.</title>
        <authorList>
            <person name="Zhang H."/>
            <person name="Lin R."/>
            <person name="Xie B."/>
        </authorList>
    </citation>
    <scope>NUCLEOTIDE SEQUENCE</scope>
    <source>
        <strain evidence="2">BazhouSP</strain>
    </source>
</reference>
<dbReference type="Pfam" id="PF00646">
    <property type="entry name" value="F-box"/>
    <property type="match status" value="1"/>
</dbReference>
<sequence length="377" mass="44318">MEKMSQNNKVRNLSQDILQEILCFFSRLDLIKFQCLSKFANSFIVRNFPNQPWLMTESLLYRYSTLWICANYDVDAEYSVGYPATILGKLLKNCKQKIMGANVPNHEKLTERVYNQLACQNFYRFEFFTWYYDDWFVANPEQFFEKTLTPIGHTFDSCCIRVMDNYNTPMQFYEKLLTSNGLFGISNSIYFSGICAPKRLSMNGNGAISLLSLPDVLLARQVAFNLKPVRACRGELNSTEVINWLFHKSLFTVNHKRTLRTKDFLLDLPLSEFEKLLIQHFLDDKETQAFYLIIALFISNNYLLDNDRDKCYYNQSYINDKTNEELRLGYSSVINKQGMIQGKERYRIVDRRLQGTSTCYAYEPAKRFTNYNSNCRK</sequence>
<name>A0AAD4MXA2_9BILA</name>
<proteinExistence type="predicted"/>
<dbReference type="Proteomes" id="UP001201812">
    <property type="component" value="Unassembled WGS sequence"/>
</dbReference>
<evidence type="ECO:0000313" key="3">
    <source>
        <dbReference type="Proteomes" id="UP001201812"/>
    </source>
</evidence>
<comment type="caution">
    <text evidence="2">The sequence shown here is derived from an EMBL/GenBank/DDBJ whole genome shotgun (WGS) entry which is preliminary data.</text>
</comment>
<gene>
    <name evidence="2" type="ORF">DdX_13109</name>
</gene>
<evidence type="ECO:0000313" key="2">
    <source>
        <dbReference type="EMBL" id="KAI1706268.1"/>
    </source>
</evidence>
<accession>A0AAD4MXA2</accession>
<protein>
    <recommendedName>
        <fullName evidence="1">F-box domain-containing protein</fullName>
    </recommendedName>
</protein>
<evidence type="ECO:0000259" key="1">
    <source>
        <dbReference type="Pfam" id="PF00646"/>
    </source>
</evidence>
<dbReference type="EMBL" id="JAKKPZ010000049">
    <property type="protein sequence ID" value="KAI1706268.1"/>
    <property type="molecule type" value="Genomic_DNA"/>
</dbReference>